<organism evidence="2 3">
    <name type="scientific">Paenibacillus chitinolyticus</name>
    <dbReference type="NCBI Taxonomy" id="79263"/>
    <lineage>
        <taxon>Bacteria</taxon>
        <taxon>Bacillati</taxon>
        <taxon>Bacillota</taxon>
        <taxon>Bacilli</taxon>
        <taxon>Bacillales</taxon>
        <taxon>Paenibacillaceae</taxon>
        <taxon>Paenibacillus</taxon>
    </lineage>
</organism>
<dbReference type="OrthoDB" id="9814777at2"/>
<dbReference type="EMBL" id="CP026520">
    <property type="protein sequence ID" value="QAV17327.1"/>
    <property type="molecule type" value="Genomic_DNA"/>
</dbReference>
<dbReference type="InterPro" id="IPR008775">
    <property type="entry name" value="Phytyl_CoA_dOase-like"/>
</dbReference>
<evidence type="ECO:0000313" key="4">
    <source>
        <dbReference type="Proteomes" id="UP001527202"/>
    </source>
</evidence>
<dbReference type="Pfam" id="PF05721">
    <property type="entry name" value="PhyH"/>
    <property type="match status" value="1"/>
</dbReference>
<keyword evidence="2" id="KW-0223">Dioxygenase</keyword>
<dbReference type="Proteomes" id="UP000288943">
    <property type="component" value="Chromosome"/>
</dbReference>
<protein>
    <submittedName>
        <fullName evidence="1 2">Phytanoyl-CoA dioxygenase</fullName>
    </submittedName>
</protein>
<dbReference type="EMBL" id="JAMDMJ010000008">
    <property type="protein sequence ID" value="MCY9595562.1"/>
    <property type="molecule type" value="Genomic_DNA"/>
</dbReference>
<dbReference type="Proteomes" id="UP001527202">
    <property type="component" value="Unassembled WGS sequence"/>
</dbReference>
<reference evidence="2 3" key="1">
    <citation type="submission" date="2018-01" db="EMBL/GenBank/DDBJ databases">
        <title>The whole genome sequencing and assembly of Paenibacillus chitinolyticus KCCM 41400 strain.</title>
        <authorList>
            <person name="Kim J.-Y."/>
            <person name="Park M.-K."/>
            <person name="Lee Y.-J."/>
            <person name="Yi H."/>
            <person name="Bahn Y.-S."/>
            <person name="Kim J.F."/>
            <person name="Lee D.-W."/>
        </authorList>
    </citation>
    <scope>NUCLEOTIDE SEQUENCE [LARGE SCALE GENOMIC DNA]</scope>
    <source>
        <strain evidence="2 3">KCCM 41400</strain>
    </source>
</reference>
<dbReference type="PANTHER" id="PTHR20883:SF48">
    <property type="entry name" value="ECTOINE DIOXYGENASE"/>
    <property type="match status" value="1"/>
</dbReference>
<dbReference type="PANTHER" id="PTHR20883">
    <property type="entry name" value="PHYTANOYL-COA DIOXYGENASE DOMAIN CONTAINING 1"/>
    <property type="match status" value="1"/>
</dbReference>
<dbReference type="GeneID" id="95374463"/>
<keyword evidence="2" id="KW-0560">Oxidoreductase</keyword>
<gene>
    <name evidence="1" type="ORF">M5X16_07250</name>
    <name evidence="2" type="ORF">PC41400_06475</name>
</gene>
<evidence type="ECO:0000313" key="3">
    <source>
        <dbReference type="Proteomes" id="UP000288943"/>
    </source>
</evidence>
<proteinExistence type="predicted"/>
<dbReference type="RefSeq" id="WP_042229615.1">
    <property type="nucleotide sequence ID" value="NZ_CP026520.1"/>
</dbReference>
<sequence>MTAYSLSVQEKQFFAEEGYLVLKGVYSPEEVNALKEEYHKVWLDSILDKKIVQDPEKPLTSLFPRMKDLHKDHALVREFVFKEKAVAALEELAGEEALLVSTNFYFKPPGSTGMPFHQDNYGIGVLPGTCYAIWAGLDPADVSNGGMRIVRKTHTQDLQVPQKVYTTAEDTFGGYVQTLAVPEEHELIELRTDPGDVVIYHGNLIHDSADNASEVLFRHSIISHFAGTSAEKTTLNFNYLMDKEGQRVRKRMNAGANLGRKGE</sequence>
<name>A0A410WSV0_9BACL</name>
<reference evidence="1 4" key="2">
    <citation type="submission" date="2022-05" db="EMBL/GenBank/DDBJ databases">
        <title>Genome Sequencing of Bee-Associated Microbes.</title>
        <authorList>
            <person name="Dunlap C."/>
        </authorList>
    </citation>
    <scope>NUCLEOTIDE SEQUENCE [LARGE SCALE GENOMIC DNA]</scope>
    <source>
        <strain evidence="1 4">NRRL B-23120</strain>
    </source>
</reference>
<keyword evidence="4" id="KW-1185">Reference proteome</keyword>
<evidence type="ECO:0000313" key="1">
    <source>
        <dbReference type="EMBL" id="MCY9595562.1"/>
    </source>
</evidence>
<dbReference type="GO" id="GO:0005506">
    <property type="term" value="F:iron ion binding"/>
    <property type="evidence" value="ECO:0007669"/>
    <property type="project" value="UniProtKB-ARBA"/>
</dbReference>
<dbReference type="AlphaFoldDB" id="A0A410WSV0"/>
<dbReference type="KEGG" id="pchi:PC41400_06475"/>
<dbReference type="Gene3D" id="2.60.120.620">
    <property type="entry name" value="q2cbj1_9rhob like domain"/>
    <property type="match status" value="1"/>
</dbReference>
<accession>A0A410WSV0</accession>
<dbReference type="SUPFAM" id="SSF51197">
    <property type="entry name" value="Clavaminate synthase-like"/>
    <property type="match status" value="1"/>
</dbReference>
<dbReference type="GO" id="GO:0016706">
    <property type="term" value="F:2-oxoglutarate-dependent dioxygenase activity"/>
    <property type="evidence" value="ECO:0007669"/>
    <property type="project" value="UniProtKB-ARBA"/>
</dbReference>
<evidence type="ECO:0000313" key="2">
    <source>
        <dbReference type="EMBL" id="QAV17327.1"/>
    </source>
</evidence>